<evidence type="ECO:0000313" key="2">
    <source>
        <dbReference type="Proteomes" id="UP000414136"/>
    </source>
</evidence>
<gene>
    <name evidence="1" type="ORF">PCA31118_02710</name>
</gene>
<dbReference type="AlphaFoldDB" id="A0A5E5A554"/>
<organism evidence="1 2">
    <name type="scientific">Pandoraea captiosa</name>
    <dbReference type="NCBI Taxonomy" id="2508302"/>
    <lineage>
        <taxon>Bacteria</taxon>
        <taxon>Pseudomonadati</taxon>
        <taxon>Pseudomonadota</taxon>
        <taxon>Betaproteobacteria</taxon>
        <taxon>Burkholderiales</taxon>
        <taxon>Burkholderiaceae</taxon>
        <taxon>Pandoraea</taxon>
    </lineage>
</organism>
<keyword evidence="2" id="KW-1185">Reference proteome</keyword>
<dbReference type="EMBL" id="CABPSQ010000004">
    <property type="protein sequence ID" value="VVE67922.1"/>
    <property type="molecule type" value="Genomic_DNA"/>
</dbReference>
<dbReference type="Proteomes" id="UP000414136">
    <property type="component" value="Unassembled WGS sequence"/>
</dbReference>
<reference evidence="1 2" key="1">
    <citation type="submission" date="2019-08" db="EMBL/GenBank/DDBJ databases">
        <authorList>
            <person name="Peeters C."/>
        </authorList>
    </citation>
    <scope>NUCLEOTIDE SEQUENCE [LARGE SCALE GENOMIC DNA]</scope>
    <source>
        <strain evidence="1 2">LMG 31118</strain>
    </source>
</reference>
<dbReference type="RefSeq" id="WP_174990461.1">
    <property type="nucleotide sequence ID" value="NZ_CABPSQ010000004.1"/>
</dbReference>
<accession>A0A5E5A554</accession>
<protein>
    <submittedName>
        <fullName evidence="1">Uncharacterized protein</fullName>
    </submittedName>
</protein>
<evidence type="ECO:0000313" key="1">
    <source>
        <dbReference type="EMBL" id="VVE67922.1"/>
    </source>
</evidence>
<sequence length="77" mass="8832">MQSIKSVYRGCLIDIEIVERTESWNVSIRVTPFDGVELIEPFGTRELKLAKGEELDEIRDALIEEVRMAIDHRLVGC</sequence>
<proteinExistence type="predicted"/>
<name>A0A5E5A554_9BURK</name>